<keyword evidence="1" id="KW-0812">Transmembrane</keyword>
<name>A0A1T5BPR1_9FIRM</name>
<organism evidence="2 3">
    <name type="scientific">Acetoanaerobium noterae</name>
    <dbReference type="NCBI Taxonomy" id="745369"/>
    <lineage>
        <taxon>Bacteria</taxon>
        <taxon>Bacillati</taxon>
        <taxon>Bacillota</taxon>
        <taxon>Clostridia</taxon>
        <taxon>Peptostreptococcales</taxon>
        <taxon>Filifactoraceae</taxon>
        <taxon>Acetoanaerobium</taxon>
    </lineage>
</organism>
<keyword evidence="1" id="KW-0472">Membrane</keyword>
<proteinExistence type="predicted"/>
<gene>
    <name evidence="2" type="ORF">SAMN02745120_1778</name>
</gene>
<protein>
    <submittedName>
        <fullName evidence="2">Uncharacterized protein</fullName>
    </submittedName>
</protein>
<dbReference type="EMBL" id="FUYN01000003">
    <property type="protein sequence ID" value="SKB49198.1"/>
    <property type="molecule type" value="Genomic_DNA"/>
</dbReference>
<feature type="transmembrane region" description="Helical" evidence="1">
    <location>
        <begin position="54"/>
        <end position="74"/>
    </location>
</feature>
<evidence type="ECO:0000313" key="3">
    <source>
        <dbReference type="Proteomes" id="UP000243406"/>
    </source>
</evidence>
<reference evidence="3" key="1">
    <citation type="submission" date="2017-02" db="EMBL/GenBank/DDBJ databases">
        <authorList>
            <person name="Varghese N."/>
            <person name="Submissions S."/>
        </authorList>
    </citation>
    <scope>NUCLEOTIDE SEQUENCE [LARGE SCALE GENOMIC DNA]</scope>
    <source>
        <strain evidence="3">ATCC 35199</strain>
    </source>
</reference>
<keyword evidence="3" id="KW-1185">Reference proteome</keyword>
<accession>A0A1T5BPR1</accession>
<dbReference type="Proteomes" id="UP000243406">
    <property type="component" value="Unassembled WGS sequence"/>
</dbReference>
<evidence type="ECO:0000313" key="2">
    <source>
        <dbReference type="EMBL" id="SKB49198.1"/>
    </source>
</evidence>
<evidence type="ECO:0000256" key="1">
    <source>
        <dbReference type="SAM" id="Phobius"/>
    </source>
</evidence>
<sequence length="91" mass="10581">MLSLIILFVLSISGMYYFLKLRKLDKSKSDVIASIIIFAPVINNLSINRKVKDIILIFMLFIAVVLYKICINNIERKNLHIVEKIKNNLEE</sequence>
<keyword evidence="1" id="KW-1133">Transmembrane helix</keyword>
<dbReference type="RefSeq" id="WP_079589607.1">
    <property type="nucleotide sequence ID" value="NZ_FUYN01000003.1"/>
</dbReference>
<dbReference type="AlphaFoldDB" id="A0A1T5BPR1"/>